<reference evidence="1" key="1">
    <citation type="submission" date="2014-11" db="EMBL/GenBank/DDBJ databases">
        <authorList>
            <person name="Amaro Gonzalez C."/>
        </authorList>
    </citation>
    <scope>NUCLEOTIDE SEQUENCE</scope>
</reference>
<proteinExistence type="predicted"/>
<reference evidence="1" key="2">
    <citation type="journal article" date="2015" name="Fish Shellfish Immunol.">
        <title>Early steps in the European eel (Anguilla anguilla)-Vibrio vulnificus interaction in the gills: Role of the RtxA13 toxin.</title>
        <authorList>
            <person name="Callol A."/>
            <person name="Pajuelo D."/>
            <person name="Ebbesson L."/>
            <person name="Teles M."/>
            <person name="MacKenzie S."/>
            <person name="Amaro C."/>
        </authorList>
    </citation>
    <scope>NUCLEOTIDE SEQUENCE</scope>
</reference>
<dbReference type="EMBL" id="GBXM01045699">
    <property type="protein sequence ID" value="JAH62878.1"/>
    <property type="molecule type" value="Transcribed_RNA"/>
</dbReference>
<dbReference type="AlphaFoldDB" id="A0A0E9UD57"/>
<accession>A0A0E9UD57</accession>
<protein>
    <submittedName>
        <fullName evidence="1">Uncharacterized protein</fullName>
    </submittedName>
</protein>
<evidence type="ECO:0000313" key="1">
    <source>
        <dbReference type="EMBL" id="JAH62878.1"/>
    </source>
</evidence>
<organism evidence="1">
    <name type="scientific">Anguilla anguilla</name>
    <name type="common">European freshwater eel</name>
    <name type="synonym">Muraena anguilla</name>
    <dbReference type="NCBI Taxonomy" id="7936"/>
    <lineage>
        <taxon>Eukaryota</taxon>
        <taxon>Metazoa</taxon>
        <taxon>Chordata</taxon>
        <taxon>Craniata</taxon>
        <taxon>Vertebrata</taxon>
        <taxon>Euteleostomi</taxon>
        <taxon>Actinopterygii</taxon>
        <taxon>Neopterygii</taxon>
        <taxon>Teleostei</taxon>
        <taxon>Anguilliformes</taxon>
        <taxon>Anguillidae</taxon>
        <taxon>Anguilla</taxon>
    </lineage>
</organism>
<sequence length="30" mass="3620">MFRKYLAVWKPLPYTSALKQRNDFPPLLLL</sequence>
<name>A0A0E9UD57_ANGAN</name>